<evidence type="ECO:0000313" key="1">
    <source>
        <dbReference type="EMBL" id="CAD0090233.1"/>
    </source>
</evidence>
<dbReference type="AlphaFoldDB" id="A0A9N8JL18"/>
<accession>A0A9N8JL18</accession>
<reference evidence="1" key="1">
    <citation type="submission" date="2020-06" db="EMBL/GenBank/DDBJ databases">
        <authorList>
            <person name="Onetto C."/>
        </authorList>
    </citation>
    <scope>NUCLEOTIDE SEQUENCE</scope>
</reference>
<evidence type="ECO:0000313" key="2">
    <source>
        <dbReference type="Proteomes" id="UP000714618"/>
    </source>
</evidence>
<name>A0A9N8JL18_9PEZI</name>
<dbReference type="Proteomes" id="UP000714618">
    <property type="component" value="Unassembled WGS sequence"/>
</dbReference>
<gene>
    <name evidence="1" type="ORF">AWRI4233_LOCUS2589</name>
</gene>
<organism evidence="1 2">
    <name type="scientific">Aureobasidium mustum</name>
    <dbReference type="NCBI Taxonomy" id="2773714"/>
    <lineage>
        <taxon>Eukaryota</taxon>
        <taxon>Fungi</taxon>
        <taxon>Dikarya</taxon>
        <taxon>Ascomycota</taxon>
        <taxon>Pezizomycotina</taxon>
        <taxon>Dothideomycetes</taxon>
        <taxon>Dothideomycetidae</taxon>
        <taxon>Dothideales</taxon>
        <taxon>Saccotheciaceae</taxon>
        <taxon>Aureobasidium</taxon>
    </lineage>
</organism>
<protein>
    <recommendedName>
        <fullName evidence="3">Aminoglycoside phosphotransferase domain-containing protein</fullName>
    </recommendedName>
</protein>
<sequence>MDPNLQHPIDLFDTHTKISQASCDKYAEKVLGQPVHPLGWQGCHSYTVESQDEHTVIQFRSAESPLVESTVNLAKKVHPNLVPTMEYLGFFDDTSVTVWKMSKIPGFGFAYVLDDDDVDIKTKLPATVTDMAK</sequence>
<dbReference type="OrthoDB" id="5598852at2759"/>
<dbReference type="EMBL" id="CAIJEO010000004">
    <property type="protein sequence ID" value="CAD0090233.1"/>
    <property type="molecule type" value="Genomic_DNA"/>
</dbReference>
<evidence type="ECO:0008006" key="3">
    <source>
        <dbReference type="Google" id="ProtNLM"/>
    </source>
</evidence>
<comment type="caution">
    <text evidence="1">The sequence shown here is derived from an EMBL/GenBank/DDBJ whole genome shotgun (WGS) entry which is preliminary data.</text>
</comment>
<keyword evidence="2" id="KW-1185">Reference proteome</keyword>
<proteinExistence type="predicted"/>